<accession>A0ABS5A780</accession>
<evidence type="ECO:0000313" key="3">
    <source>
        <dbReference type="Proteomes" id="UP001519363"/>
    </source>
</evidence>
<evidence type="ECO:0000313" key="2">
    <source>
        <dbReference type="EMBL" id="MBP2471550.1"/>
    </source>
</evidence>
<dbReference type="InterPro" id="IPR002645">
    <property type="entry name" value="STAS_dom"/>
</dbReference>
<reference evidence="2 3" key="1">
    <citation type="submission" date="2021-03" db="EMBL/GenBank/DDBJ databases">
        <title>Sequencing the genomes of 1000 actinobacteria strains.</title>
        <authorList>
            <person name="Klenk H.-P."/>
        </authorList>
    </citation>
    <scope>NUCLEOTIDE SEQUENCE [LARGE SCALE GENOMIC DNA]</scope>
    <source>
        <strain evidence="2 3">DSM 44580</strain>
    </source>
</reference>
<dbReference type="CDD" id="cd07043">
    <property type="entry name" value="STAS_anti-anti-sigma_factors"/>
    <property type="match status" value="1"/>
</dbReference>
<keyword evidence="3" id="KW-1185">Reference proteome</keyword>
<sequence>MVEVTGEIDLATVPTLTAALDLTRREAQRSPLIVEVVVDLRRVDFLSATGIGEVVRAWGRCYLAAVPMYVVADQRAIIRPLLLTGLADLLGLRAAPAAAGEHRSTPSQDRRRLAQLDRLRLPGRAAR</sequence>
<dbReference type="Pfam" id="PF01740">
    <property type="entry name" value="STAS"/>
    <property type="match status" value="1"/>
</dbReference>
<protein>
    <submittedName>
        <fullName evidence="2">Anti-anti-sigma factor</fullName>
    </submittedName>
</protein>
<comment type="caution">
    <text evidence="2">The sequence shown here is derived from an EMBL/GenBank/DDBJ whole genome shotgun (WGS) entry which is preliminary data.</text>
</comment>
<dbReference type="EMBL" id="JAGIOO010000001">
    <property type="protein sequence ID" value="MBP2471550.1"/>
    <property type="molecule type" value="Genomic_DNA"/>
</dbReference>
<organism evidence="2 3">
    <name type="scientific">Crossiella equi</name>
    <dbReference type="NCBI Taxonomy" id="130796"/>
    <lineage>
        <taxon>Bacteria</taxon>
        <taxon>Bacillati</taxon>
        <taxon>Actinomycetota</taxon>
        <taxon>Actinomycetes</taxon>
        <taxon>Pseudonocardiales</taxon>
        <taxon>Pseudonocardiaceae</taxon>
        <taxon>Crossiella</taxon>
    </lineage>
</organism>
<dbReference type="Proteomes" id="UP001519363">
    <property type="component" value="Unassembled WGS sequence"/>
</dbReference>
<proteinExistence type="predicted"/>
<evidence type="ECO:0000259" key="1">
    <source>
        <dbReference type="PROSITE" id="PS50801"/>
    </source>
</evidence>
<dbReference type="InterPro" id="IPR036513">
    <property type="entry name" value="STAS_dom_sf"/>
</dbReference>
<dbReference type="PROSITE" id="PS50801">
    <property type="entry name" value="STAS"/>
    <property type="match status" value="1"/>
</dbReference>
<dbReference type="SUPFAM" id="SSF52091">
    <property type="entry name" value="SpoIIaa-like"/>
    <property type="match status" value="1"/>
</dbReference>
<name>A0ABS5A780_9PSEU</name>
<dbReference type="Gene3D" id="3.30.750.24">
    <property type="entry name" value="STAS domain"/>
    <property type="match status" value="1"/>
</dbReference>
<feature type="domain" description="STAS" evidence="1">
    <location>
        <begin position="1"/>
        <end position="91"/>
    </location>
</feature>
<gene>
    <name evidence="2" type="ORF">JOF53_000422</name>
</gene>
<dbReference type="RefSeq" id="WP_086782731.1">
    <property type="nucleotide sequence ID" value="NZ_JAGIOO010000001.1"/>
</dbReference>